<dbReference type="CDD" id="cd17355">
    <property type="entry name" value="MFS_YcxA_like"/>
    <property type="match status" value="1"/>
</dbReference>
<feature type="domain" description="Major facilitator superfamily (MFS) profile" evidence="5">
    <location>
        <begin position="43"/>
        <end position="439"/>
    </location>
</feature>
<dbReference type="PANTHER" id="PTHR11360">
    <property type="entry name" value="MONOCARBOXYLATE TRANSPORTER"/>
    <property type="match status" value="1"/>
</dbReference>
<feature type="transmembrane region" description="Helical" evidence="4">
    <location>
        <begin position="287"/>
        <end position="309"/>
    </location>
</feature>
<feature type="transmembrane region" description="Helical" evidence="4">
    <location>
        <begin position="170"/>
        <end position="196"/>
    </location>
</feature>
<dbReference type="InterPro" id="IPR011701">
    <property type="entry name" value="MFS"/>
</dbReference>
<dbReference type="SUPFAM" id="SSF103473">
    <property type="entry name" value="MFS general substrate transporter"/>
    <property type="match status" value="1"/>
</dbReference>
<dbReference type="InterPro" id="IPR020846">
    <property type="entry name" value="MFS_dom"/>
</dbReference>
<dbReference type="InterPro" id="IPR050327">
    <property type="entry name" value="Proton-linked_MCT"/>
</dbReference>
<keyword evidence="7" id="KW-1185">Reference proteome</keyword>
<evidence type="ECO:0000256" key="4">
    <source>
        <dbReference type="SAM" id="Phobius"/>
    </source>
</evidence>
<dbReference type="RefSeq" id="WP_080759119.1">
    <property type="nucleotide sequence ID" value="NZ_CP047385.1"/>
</dbReference>
<evidence type="ECO:0000259" key="5">
    <source>
        <dbReference type="PROSITE" id="PS50850"/>
    </source>
</evidence>
<evidence type="ECO:0000256" key="1">
    <source>
        <dbReference type="ARBA" id="ARBA00022692"/>
    </source>
</evidence>
<evidence type="ECO:0000313" key="7">
    <source>
        <dbReference type="Proteomes" id="UP000035080"/>
    </source>
</evidence>
<organism evidence="6 7">
    <name type="scientific">Pandoraea fibrosis</name>
    <dbReference type="NCBI Taxonomy" id="1891094"/>
    <lineage>
        <taxon>Bacteria</taxon>
        <taxon>Pseudomonadati</taxon>
        <taxon>Pseudomonadota</taxon>
        <taxon>Betaproteobacteria</taxon>
        <taxon>Burkholderiales</taxon>
        <taxon>Burkholderiaceae</taxon>
        <taxon>Pandoraea</taxon>
    </lineage>
</organism>
<protein>
    <submittedName>
        <fullName evidence="6">MFS transporter</fullName>
    </submittedName>
</protein>
<proteinExistence type="predicted"/>
<evidence type="ECO:0000256" key="2">
    <source>
        <dbReference type="ARBA" id="ARBA00022989"/>
    </source>
</evidence>
<name>A0ABX6HRU4_9BURK</name>
<dbReference type="Proteomes" id="UP000035080">
    <property type="component" value="Chromosome"/>
</dbReference>
<evidence type="ECO:0000256" key="3">
    <source>
        <dbReference type="ARBA" id="ARBA00023136"/>
    </source>
</evidence>
<feature type="transmembrane region" description="Helical" evidence="4">
    <location>
        <begin position="44"/>
        <end position="71"/>
    </location>
</feature>
<dbReference type="Gene3D" id="1.20.1250.20">
    <property type="entry name" value="MFS general substrate transporter like domains"/>
    <property type="match status" value="2"/>
</dbReference>
<accession>A0ABX6HRU4</accession>
<sequence length="444" mass="45898">MSSNSGRVRRVRAIWRTSMKQGFSTSGAGEKAEGKLINEPWRMVIYATIGAAVCSTAVILMTAGVFIRALGTALGWDRAQTSGALSVCALSLAAATPVVGALIDRFRLQAVLVASLLGYGATILALPLMVREWGIAGFYLAFFLIGVLGAGSNTIVYLRMISGWFDRSRGLALGISMAGVALGGAIAAPLAAAVIQRFGWEAGYYALGVIPILLGVPLGLFLLREAPSRAGESGVSEGRRDATGRTLSQACASPAFWLVGVSAFLMAVAINGAQIHLVPMLLDRGVALSSAAFATTVLAVAALIGRVVAGYLFDRVFAPRAAIAIFALSCVGCAGLLATNAPASVYLCAALLGFGAGAESDLLGYLIGRYFGLDHFGKIFGWVFASFMAGSAVGPVLFGMGFDASGSYVLPLYSACAALLAVCALCAMMPRFHPVPEARLEGAT</sequence>
<feature type="transmembrane region" description="Helical" evidence="4">
    <location>
        <begin position="344"/>
        <end position="367"/>
    </location>
</feature>
<feature type="transmembrane region" description="Helical" evidence="4">
    <location>
        <begin position="255"/>
        <end position="275"/>
    </location>
</feature>
<keyword evidence="2 4" id="KW-1133">Transmembrane helix</keyword>
<keyword evidence="1 4" id="KW-0812">Transmembrane</keyword>
<feature type="transmembrane region" description="Helical" evidence="4">
    <location>
        <begin position="136"/>
        <end position="158"/>
    </location>
</feature>
<dbReference type="EMBL" id="CP047385">
    <property type="protein sequence ID" value="QHF13229.1"/>
    <property type="molecule type" value="Genomic_DNA"/>
</dbReference>
<feature type="transmembrane region" description="Helical" evidence="4">
    <location>
        <begin position="408"/>
        <end position="429"/>
    </location>
</feature>
<feature type="transmembrane region" description="Helical" evidence="4">
    <location>
        <begin position="202"/>
        <end position="223"/>
    </location>
</feature>
<feature type="transmembrane region" description="Helical" evidence="4">
    <location>
        <begin position="321"/>
        <end position="338"/>
    </location>
</feature>
<feature type="transmembrane region" description="Helical" evidence="4">
    <location>
        <begin position="379"/>
        <end position="402"/>
    </location>
</feature>
<evidence type="ECO:0000313" key="6">
    <source>
        <dbReference type="EMBL" id="QHF13229.1"/>
    </source>
</evidence>
<dbReference type="PROSITE" id="PS50850">
    <property type="entry name" value="MFS"/>
    <property type="match status" value="1"/>
</dbReference>
<gene>
    <name evidence="6" type="ORF">PI93_011715</name>
</gene>
<keyword evidence="3 4" id="KW-0472">Membrane</keyword>
<feature type="transmembrane region" description="Helical" evidence="4">
    <location>
        <begin position="83"/>
        <end position="103"/>
    </location>
</feature>
<feature type="transmembrane region" description="Helical" evidence="4">
    <location>
        <begin position="110"/>
        <end position="130"/>
    </location>
</feature>
<dbReference type="PANTHER" id="PTHR11360:SF284">
    <property type="entry name" value="EG:103B4.3 PROTEIN-RELATED"/>
    <property type="match status" value="1"/>
</dbReference>
<dbReference type="InterPro" id="IPR036259">
    <property type="entry name" value="MFS_trans_sf"/>
</dbReference>
<reference evidence="6 7" key="1">
    <citation type="journal article" date="2015" name="Genome Announc.">
        <title>Genome Sequences of Two Pandoraea pnomenusa Isolates Recovered 11 Months Apart from a Cystic Fibrosis Patient.</title>
        <authorList>
            <person name="Ee R."/>
            <person name="Ambrose M."/>
            <person name="Lazenby J."/>
            <person name="Williams P."/>
            <person name="Chan K.G."/>
            <person name="Roddam L."/>
        </authorList>
    </citation>
    <scope>NUCLEOTIDE SEQUENCE [LARGE SCALE GENOMIC DNA]</scope>
    <source>
        <strain evidence="6 7">6399</strain>
    </source>
</reference>
<dbReference type="Pfam" id="PF07690">
    <property type="entry name" value="MFS_1"/>
    <property type="match status" value="1"/>
</dbReference>